<evidence type="ECO:0000313" key="4">
    <source>
        <dbReference type="Proteomes" id="UP000614469"/>
    </source>
</evidence>
<dbReference type="InterPro" id="IPR007474">
    <property type="entry name" value="ApaG_domain"/>
</dbReference>
<dbReference type="AlphaFoldDB" id="A0A8J6TJK9"/>
<dbReference type="PANTHER" id="PTHR20930:SF0">
    <property type="entry name" value="PROTEIN ILRUN"/>
    <property type="match status" value="1"/>
</dbReference>
<dbReference type="Gene3D" id="2.60.40.10">
    <property type="entry name" value="Immunoglobulins"/>
    <property type="match status" value="1"/>
</dbReference>
<dbReference type="PROSITE" id="PS51257">
    <property type="entry name" value="PROKAR_LIPOPROTEIN"/>
    <property type="match status" value="1"/>
</dbReference>
<dbReference type="PROSITE" id="PS51087">
    <property type="entry name" value="APAG"/>
    <property type="match status" value="1"/>
</dbReference>
<feature type="domain" description="ApaG" evidence="2">
    <location>
        <begin position="71"/>
        <end position="205"/>
    </location>
</feature>
<evidence type="ECO:0000256" key="1">
    <source>
        <dbReference type="SAM" id="SignalP"/>
    </source>
</evidence>
<reference evidence="3 4" key="1">
    <citation type="submission" date="2020-08" db="EMBL/GenBank/DDBJ databases">
        <title>Bridging the membrane lipid divide: bacteria of the FCB group superphylum have the potential to synthesize archaeal ether lipids.</title>
        <authorList>
            <person name="Villanueva L."/>
            <person name="Von Meijenfeldt F.A.B."/>
            <person name="Westbye A.B."/>
            <person name="Yadav S."/>
            <person name="Hopmans E.C."/>
            <person name="Dutilh B.E."/>
            <person name="Sinninghe Damste J.S."/>
        </authorList>
    </citation>
    <scope>NUCLEOTIDE SEQUENCE [LARGE SCALE GENOMIC DNA]</scope>
    <source>
        <strain evidence="3">NIOZ-UU36</strain>
    </source>
</reference>
<dbReference type="Pfam" id="PF16158">
    <property type="entry name" value="N_BRCA1_IG"/>
    <property type="match status" value="1"/>
</dbReference>
<protein>
    <recommendedName>
        <fullName evidence="2">ApaG domain-containing protein</fullName>
    </recommendedName>
</protein>
<dbReference type="PANTHER" id="PTHR20930">
    <property type="entry name" value="OVARIAN CARCINOMA ANTIGEN CA125-RELATED"/>
    <property type="match status" value="1"/>
</dbReference>
<organism evidence="3 4">
    <name type="scientific">Candidatus Desulfolinea nitratireducens</name>
    <dbReference type="NCBI Taxonomy" id="2841698"/>
    <lineage>
        <taxon>Bacteria</taxon>
        <taxon>Bacillati</taxon>
        <taxon>Chloroflexota</taxon>
        <taxon>Anaerolineae</taxon>
        <taxon>Anaerolineales</taxon>
        <taxon>Anaerolineales incertae sedis</taxon>
        <taxon>Candidatus Desulfolinea</taxon>
    </lineage>
</organism>
<accession>A0A8J6TJK9</accession>
<dbReference type="Proteomes" id="UP000614469">
    <property type="component" value="Unassembled WGS sequence"/>
</dbReference>
<evidence type="ECO:0000313" key="3">
    <source>
        <dbReference type="EMBL" id="MBC8335652.1"/>
    </source>
</evidence>
<keyword evidence="1" id="KW-0732">Signal</keyword>
<gene>
    <name evidence="3" type="ORF">H8E29_10325</name>
</gene>
<sequence length="205" mass="22147">MKAKFIIVSFLTIFLLSACGETVPVSPTPDINAIYTIAAETVVAEMTQTGIVNTSTPKATTTATQAAEIATSVPTSISVTETPVTILVESSPTSQICDNAIWVADVSVQDGTEMSPGQGFEKIWRIKNTGSCIWDVGYQLVYGYGEEMSGQARNLNSIINPEETVEVTVVFTAPLTTGSYQSYWRMRNSAGANFGEFFYVDIVVR</sequence>
<feature type="signal peptide" evidence="1">
    <location>
        <begin position="1"/>
        <end position="20"/>
    </location>
</feature>
<dbReference type="InterPro" id="IPR032350">
    <property type="entry name" value="Nbr1_FW"/>
</dbReference>
<dbReference type="EMBL" id="JACNJN010000119">
    <property type="protein sequence ID" value="MBC8335652.1"/>
    <property type="molecule type" value="Genomic_DNA"/>
</dbReference>
<name>A0A8J6TJK9_9CHLR</name>
<dbReference type="InterPro" id="IPR013783">
    <property type="entry name" value="Ig-like_fold"/>
</dbReference>
<proteinExistence type="predicted"/>
<evidence type="ECO:0000259" key="2">
    <source>
        <dbReference type="PROSITE" id="PS51087"/>
    </source>
</evidence>
<feature type="chain" id="PRO_5035276254" description="ApaG domain-containing protein" evidence="1">
    <location>
        <begin position="21"/>
        <end position="205"/>
    </location>
</feature>
<comment type="caution">
    <text evidence="3">The sequence shown here is derived from an EMBL/GenBank/DDBJ whole genome shotgun (WGS) entry which is preliminary data.</text>
</comment>
<dbReference type="CDD" id="cd14947">
    <property type="entry name" value="NBR1_like"/>
    <property type="match status" value="1"/>
</dbReference>